<evidence type="ECO:0000256" key="1">
    <source>
        <dbReference type="SAM" id="MobiDB-lite"/>
    </source>
</evidence>
<accession>H6UYR6</accession>
<feature type="compositionally biased region" description="Pro residues" evidence="1">
    <location>
        <begin position="80"/>
        <end position="102"/>
    </location>
</feature>
<sequence length="213" mass="23073">MCQSGKKPPGVQTFGAATTMKGPQRLTILHLWKRPSGMDIRVCGKYIRTLRLIPVPPPQTLLLATATGPPSQTARHRRPPPTGLPTDPQPAEGPPPTYPTPQLPDAIPKRMQQPNLGATAALPAYLLGAGPFQAHRRNPLLAQVVYALVAAELPGETASLGPFPEESDPGTPEDTLKDLLKDILRRWGGDLERLVENVSLAVLWYLRTVDNSP</sequence>
<reference evidence="2 3" key="1">
    <citation type="submission" date="2011-09" db="EMBL/GenBank/DDBJ databases">
        <title>Identification of Trichechus manatus latirostris papillomavirus 2.</title>
        <authorList>
            <person name="Wellehan J.F.X.Jr."/>
        </authorList>
    </citation>
    <scope>NUCLEOTIDE SEQUENCE [LARGE SCALE GENOMIC DNA]</scope>
    <source>
        <strain evidence="2">M09-20</strain>
    </source>
</reference>
<gene>
    <name evidence="2" type="primary">E4</name>
</gene>
<evidence type="ECO:0000313" key="3">
    <source>
        <dbReference type="Proteomes" id="UP000103020"/>
    </source>
</evidence>
<evidence type="ECO:0000313" key="2">
    <source>
        <dbReference type="EMBL" id="AFA26599.1"/>
    </source>
</evidence>
<protein>
    <submittedName>
        <fullName evidence="2">E4</fullName>
    </submittedName>
</protein>
<proteinExistence type="predicted"/>
<dbReference type="GeneID" id="11743834"/>
<dbReference type="RefSeq" id="YP_005271220.1">
    <property type="nucleotide sequence ID" value="NC_016898.1"/>
</dbReference>
<name>H6UYR6_9PAPI</name>
<dbReference type="Proteomes" id="UP000103020">
    <property type="component" value="Segment"/>
</dbReference>
<organism evidence="2 3">
    <name type="scientific">Trichechus manatus latirostris papillomavirus 2</name>
    <dbReference type="NCBI Taxonomy" id="1144379"/>
    <lineage>
        <taxon>Viruses</taxon>
        <taxon>Monodnaviria</taxon>
        <taxon>Shotokuvirae</taxon>
        <taxon>Cossaviricota</taxon>
        <taxon>Papovaviricetes</taxon>
        <taxon>Zurhausenvirales</taxon>
        <taxon>Papillomaviridae</taxon>
        <taxon>Firstpapillomavirinae</taxon>
        <taxon>Rhopapillomavirus</taxon>
        <taxon>Rhopapillomavirus 1</taxon>
    </lineage>
</organism>
<feature type="region of interest" description="Disordered" evidence="1">
    <location>
        <begin position="61"/>
        <end position="103"/>
    </location>
</feature>
<dbReference type="KEGG" id="vg:11743834"/>
<dbReference type="EMBL" id="JN709473">
    <property type="protein sequence ID" value="AFA26599.1"/>
    <property type="molecule type" value="Genomic_DNA"/>
</dbReference>